<gene>
    <name evidence="1" type="ORF">SAMN04490248_14616</name>
</gene>
<dbReference type="RefSeq" id="WP_093120702.1">
    <property type="nucleotide sequence ID" value="NZ_FODS01000046.1"/>
</dbReference>
<dbReference type="Pfam" id="PF20132">
    <property type="entry name" value="DUF6522"/>
    <property type="match status" value="1"/>
</dbReference>
<dbReference type="STRING" id="569882.SAMN04490248_14616"/>
<evidence type="ECO:0000313" key="2">
    <source>
        <dbReference type="Proteomes" id="UP000198893"/>
    </source>
</evidence>
<keyword evidence="2" id="KW-1185">Reference proteome</keyword>
<evidence type="ECO:0000313" key="1">
    <source>
        <dbReference type="EMBL" id="SEP23384.1"/>
    </source>
</evidence>
<dbReference type="OrthoDB" id="8238457at2"/>
<dbReference type="AlphaFoldDB" id="A0A1H8W6V1"/>
<dbReference type="EMBL" id="FODS01000046">
    <property type="protein sequence ID" value="SEP23384.1"/>
    <property type="molecule type" value="Genomic_DNA"/>
</dbReference>
<reference evidence="1 2" key="1">
    <citation type="submission" date="2016-10" db="EMBL/GenBank/DDBJ databases">
        <authorList>
            <person name="de Groot N.N."/>
        </authorList>
    </citation>
    <scope>NUCLEOTIDE SEQUENCE [LARGE SCALE GENOMIC DNA]</scope>
    <source>
        <strain evidence="1 2">DSM 27842</strain>
    </source>
</reference>
<proteinExistence type="predicted"/>
<name>A0A1H8W6V1_9RHOB</name>
<sequence>MTAVERRAEDFVIDAALLADAFGLSQEEIKARMRAGTITSRCEAGVDEDAGRWRLTFHHDNRACRFIVDEGGNILKRATFPISVQSNVAVSPR</sequence>
<accession>A0A1H8W6V1</accession>
<organism evidence="1 2">
    <name type="scientific">Salinihabitans flavidus</name>
    <dbReference type="NCBI Taxonomy" id="569882"/>
    <lineage>
        <taxon>Bacteria</taxon>
        <taxon>Pseudomonadati</taxon>
        <taxon>Pseudomonadota</taxon>
        <taxon>Alphaproteobacteria</taxon>
        <taxon>Rhodobacterales</taxon>
        <taxon>Roseobacteraceae</taxon>
        <taxon>Salinihabitans</taxon>
    </lineage>
</organism>
<protein>
    <submittedName>
        <fullName evidence="1">Uncharacterized protein</fullName>
    </submittedName>
</protein>
<dbReference type="InterPro" id="IPR045389">
    <property type="entry name" value="DUF6522"/>
</dbReference>
<dbReference type="Proteomes" id="UP000198893">
    <property type="component" value="Unassembled WGS sequence"/>
</dbReference>